<dbReference type="GO" id="GO:0005737">
    <property type="term" value="C:cytoplasm"/>
    <property type="evidence" value="ECO:0007669"/>
    <property type="project" value="TreeGrafter"/>
</dbReference>
<dbReference type="HOGENOM" id="CLU_039453_5_1_5"/>
<dbReference type="KEGG" id="kvl:KVU_0954"/>
<proteinExistence type="predicted"/>
<sequence>MTDRLAQQLGFLREAEKLKSVYRATALPDQSRRENSAEHSWSVALYALILQDQAGEGVDIARAITMLLLHDLVEIDVGDVPIHAQGGSAHSSAAVKEAEERAAARLFGLLPEGQAEQMLAIWLEFEGGVTPTALYARALDRVQPVLLNHAGGGGSWREYDVSFDQLEERVGVKVARGLPALWQAVREHVKPWFVSHGKA</sequence>
<dbReference type="PANTHER" id="PTHR11845:SF13">
    <property type="entry name" value="5'-DEOXYNUCLEOTIDASE HDDC2"/>
    <property type="match status" value="1"/>
</dbReference>
<keyword evidence="5" id="KW-1185">Reference proteome</keyword>
<name>F9Y5W8_KETVW</name>
<dbReference type="PANTHER" id="PTHR11845">
    <property type="entry name" value="5'-DEOXYNUCLEOTIDASE HDDC2"/>
    <property type="match status" value="1"/>
</dbReference>
<evidence type="ECO:0000313" key="5">
    <source>
        <dbReference type="Proteomes" id="UP000000692"/>
    </source>
</evidence>
<reference evidence="4 5" key="1">
    <citation type="journal article" date="2011" name="J. Bacteriol.">
        <title>Complete genome sequence of the industrial strain Ketogulonicigenium vulgare WSH-001.</title>
        <authorList>
            <person name="Liu L."/>
            <person name="Li Y."/>
            <person name="Zhang J."/>
            <person name="Zhou Z."/>
            <person name="Liu J."/>
            <person name="Li X."/>
            <person name="Zhou J."/>
            <person name="Du G."/>
            <person name="Wang L."/>
            <person name="Chen J."/>
        </authorList>
    </citation>
    <scope>NUCLEOTIDE SEQUENCE [LARGE SCALE GENOMIC DNA]</scope>
    <source>
        <strain evidence="4 5">WSH-001</strain>
    </source>
</reference>
<dbReference type="InterPro" id="IPR039356">
    <property type="entry name" value="YfbR/HDDC2"/>
</dbReference>
<dbReference type="OrthoDB" id="9796032at2"/>
<dbReference type="eggNOG" id="COG1896">
    <property type="taxonomic scope" value="Bacteria"/>
</dbReference>
<evidence type="ECO:0000256" key="1">
    <source>
        <dbReference type="ARBA" id="ARBA00022723"/>
    </source>
</evidence>
<dbReference type="InterPro" id="IPR006674">
    <property type="entry name" value="HD_domain"/>
</dbReference>
<dbReference type="Gene3D" id="1.10.3210.10">
    <property type="entry name" value="Hypothetical protein af1432"/>
    <property type="match status" value="1"/>
</dbReference>
<dbReference type="GO" id="GO:0046872">
    <property type="term" value="F:metal ion binding"/>
    <property type="evidence" value="ECO:0007669"/>
    <property type="project" value="UniProtKB-KW"/>
</dbReference>
<dbReference type="Proteomes" id="UP000000692">
    <property type="component" value="Chromosome"/>
</dbReference>
<dbReference type="AlphaFoldDB" id="F9Y5W8"/>
<feature type="domain" description="HD" evidence="3">
    <location>
        <begin position="15"/>
        <end position="182"/>
    </location>
</feature>
<keyword evidence="2 4" id="KW-0378">Hydrolase</keyword>
<keyword evidence="1" id="KW-0479">Metal-binding</keyword>
<organism evidence="4 5">
    <name type="scientific">Ketogulonicigenium vulgare (strain WSH-001)</name>
    <dbReference type="NCBI Taxonomy" id="759362"/>
    <lineage>
        <taxon>Bacteria</taxon>
        <taxon>Pseudomonadati</taxon>
        <taxon>Pseudomonadota</taxon>
        <taxon>Alphaproteobacteria</taxon>
        <taxon>Rhodobacterales</taxon>
        <taxon>Roseobacteraceae</taxon>
        <taxon>Ketogulonicigenium</taxon>
    </lineage>
</organism>
<evidence type="ECO:0000256" key="2">
    <source>
        <dbReference type="ARBA" id="ARBA00022801"/>
    </source>
</evidence>
<dbReference type="SUPFAM" id="SSF109604">
    <property type="entry name" value="HD-domain/PDEase-like"/>
    <property type="match status" value="1"/>
</dbReference>
<evidence type="ECO:0000259" key="3">
    <source>
        <dbReference type="Pfam" id="PF13023"/>
    </source>
</evidence>
<dbReference type="GO" id="GO:0002953">
    <property type="term" value="F:5'-deoxynucleotidase activity"/>
    <property type="evidence" value="ECO:0007669"/>
    <property type="project" value="InterPro"/>
</dbReference>
<dbReference type="Pfam" id="PF13023">
    <property type="entry name" value="HD_3"/>
    <property type="match status" value="1"/>
</dbReference>
<dbReference type="RefSeq" id="WP_013384251.1">
    <property type="nucleotide sequence ID" value="NC_017384.1"/>
</dbReference>
<accession>F9Y5W8</accession>
<protein>
    <submittedName>
        <fullName evidence="4">Hydrolase of HD superfamily-like protein</fullName>
    </submittedName>
</protein>
<evidence type="ECO:0000313" key="4">
    <source>
        <dbReference type="EMBL" id="AEM40793.1"/>
    </source>
</evidence>
<gene>
    <name evidence="4" type="ordered locus">KVU_0954</name>
</gene>
<dbReference type="EMBL" id="CP002018">
    <property type="protein sequence ID" value="AEM40793.1"/>
    <property type="molecule type" value="Genomic_DNA"/>
</dbReference>